<evidence type="ECO:0000259" key="5">
    <source>
        <dbReference type="PROSITE" id="PS50405"/>
    </source>
</evidence>
<dbReference type="AlphaFoldDB" id="A0AA38YVR4"/>
<reference evidence="6 7" key="1">
    <citation type="journal article" date="2023" name="BMC Biotechnol.">
        <title>Vitis rotundifolia cv Carlos genome sequencing.</title>
        <authorList>
            <person name="Huff M."/>
            <person name="Hulse-Kemp A."/>
            <person name="Scheffler B."/>
            <person name="Youngblood R."/>
            <person name="Simpson S."/>
            <person name="Babiker E."/>
            <person name="Staton M."/>
        </authorList>
    </citation>
    <scope>NUCLEOTIDE SEQUENCE [LARGE SCALE GENOMIC DNA]</scope>
    <source>
        <tissue evidence="6">Leaf</tissue>
    </source>
</reference>
<sequence>MALKLKGIPYEYVEEDLRNKSQLLLQYNPVHKKVPVLIHNGKPIAESLITLEYIDETWKNGPPLLTQDSYKRAKVRFWPSFVQQENMLLMIKSDGKAQEKAIKVVFEKLKLFEEGMKDFFQGDTHHIDGENMGFLDIVLCSLFGAHKAQEEALGVKFIDPEIYPPVYSWVTALTELAVVKEFRPPHEKLVEILQFVRQCPPIFCSLSSS</sequence>
<dbReference type="EMBL" id="JARBHA010000017">
    <property type="protein sequence ID" value="KAJ9677412.1"/>
    <property type="molecule type" value="Genomic_DNA"/>
</dbReference>
<dbReference type="PROSITE" id="PS50405">
    <property type="entry name" value="GST_CTER"/>
    <property type="match status" value="1"/>
</dbReference>
<dbReference type="InterPro" id="IPR045073">
    <property type="entry name" value="Omega/Tau-like"/>
</dbReference>
<proteinExistence type="inferred from homology"/>
<dbReference type="GO" id="GO:0005829">
    <property type="term" value="C:cytosol"/>
    <property type="evidence" value="ECO:0007669"/>
    <property type="project" value="UniProtKB-SubCell"/>
</dbReference>
<dbReference type="CDD" id="cd03058">
    <property type="entry name" value="GST_N_Tau"/>
    <property type="match status" value="1"/>
</dbReference>
<dbReference type="SFLD" id="SFLDG01152">
    <property type="entry name" value="Main.3:_Omega-_and_Tau-like"/>
    <property type="match status" value="1"/>
</dbReference>
<dbReference type="GO" id="GO:0006749">
    <property type="term" value="P:glutathione metabolic process"/>
    <property type="evidence" value="ECO:0007669"/>
    <property type="project" value="InterPro"/>
</dbReference>
<organism evidence="6 7">
    <name type="scientific">Vitis rotundifolia</name>
    <name type="common">Muscadine grape</name>
    <dbReference type="NCBI Taxonomy" id="103349"/>
    <lineage>
        <taxon>Eukaryota</taxon>
        <taxon>Viridiplantae</taxon>
        <taxon>Streptophyta</taxon>
        <taxon>Embryophyta</taxon>
        <taxon>Tracheophyta</taxon>
        <taxon>Spermatophyta</taxon>
        <taxon>Magnoliopsida</taxon>
        <taxon>eudicotyledons</taxon>
        <taxon>Gunneridae</taxon>
        <taxon>Pentapetalae</taxon>
        <taxon>rosids</taxon>
        <taxon>Vitales</taxon>
        <taxon>Vitaceae</taxon>
        <taxon>Viteae</taxon>
        <taxon>Vitis</taxon>
    </lineage>
</organism>
<comment type="similarity">
    <text evidence="3">Belongs to the GST superfamily.</text>
</comment>
<evidence type="ECO:0000256" key="1">
    <source>
        <dbReference type="ARBA" id="ARBA00022679"/>
    </source>
</evidence>
<dbReference type="InterPro" id="IPR010987">
    <property type="entry name" value="Glutathione-S-Trfase_C-like"/>
</dbReference>
<dbReference type="InterPro" id="IPR045074">
    <property type="entry name" value="GST_C_Tau"/>
</dbReference>
<accession>A0AA38YVR4</accession>
<comment type="subcellular location">
    <subcellularLocation>
        <location evidence="3">Cytoplasm</location>
        <location evidence="3">Cytosol</location>
    </subcellularLocation>
</comment>
<evidence type="ECO:0000313" key="6">
    <source>
        <dbReference type="EMBL" id="KAJ9677412.1"/>
    </source>
</evidence>
<protein>
    <recommendedName>
        <fullName evidence="3">Glutathione S-transferase</fullName>
        <ecNumber evidence="3">2.5.1.18</ecNumber>
    </recommendedName>
</protein>
<dbReference type="PANTHER" id="PTHR11260">
    <property type="entry name" value="GLUTATHIONE S-TRANSFERASE, GST, SUPERFAMILY, GST DOMAIN CONTAINING"/>
    <property type="match status" value="1"/>
</dbReference>
<dbReference type="SFLD" id="SFLDG00358">
    <property type="entry name" value="Main_(cytGST)"/>
    <property type="match status" value="1"/>
</dbReference>
<keyword evidence="3" id="KW-0963">Cytoplasm</keyword>
<dbReference type="CDD" id="cd03185">
    <property type="entry name" value="GST_C_Tau"/>
    <property type="match status" value="1"/>
</dbReference>
<dbReference type="InterPro" id="IPR004045">
    <property type="entry name" value="Glutathione_S-Trfase_N"/>
</dbReference>
<name>A0AA38YVR4_VITRO</name>
<dbReference type="Gene3D" id="1.20.1050.10">
    <property type="match status" value="1"/>
</dbReference>
<dbReference type="InterPro" id="IPR036282">
    <property type="entry name" value="Glutathione-S-Trfase_C_sf"/>
</dbReference>
<dbReference type="SUPFAM" id="SSF47616">
    <property type="entry name" value="GST C-terminal domain-like"/>
    <property type="match status" value="1"/>
</dbReference>
<gene>
    <name evidence="6" type="ORF">PVL29_022410</name>
</gene>
<feature type="domain" description="GST C-terminal" evidence="5">
    <location>
        <begin position="68"/>
        <end position="202"/>
    </location>
</feature>
<dbReference type="Proteomes" id="UP001168098">
    <property type="component" value="Unassembled WGS sequence"/>
</dbReference>
<feature type="domain" description="GST N-terminal" evidence="4">
    <location>
        <begin position="1"/>
        <end position="62"/>
    </location>
</feature>
<keyword evidence="7" id="KW-1185">Reference proteome</keyword>
<dbReference type="InterPro" id="IPR040079">
    <property type="entry name" value="Glutathione_S-Trfase"/>
</dbReference>
<dbReference type="SFLD" id="SFLDS00019">
    <property type="entry name" value="Glutathione_Transferase_(cytos"/>
    <property type="match status" value="1"/>
</dbReference>
<keyword evidence="1 3" id="KW-0808">Transferase</keyword>
<evidence type="ECO:0000313" key="7">
    <source>
        <dbReference type="Proteomes" id="UP001168098"/>
    </source>
</evidence>
<evidence type="ECO:0000259" key="4">
    <source>
        <dbReference type="PROSITE" id="PS50404"/>
    </source>
</evidence>
<comment type="catalytic activity">
    <reaction evidence="2 3">
        <text>RX + glutathione = an S-substituted glutathione + a halide anion + H(+)</text>
        <dbReference type="Rhea" id="RHEA:16437"/>
        <dbReference type="ChEBI" id="CHEBI:15378"/>
        <dbReference type="ChEBI" id="CHEBI:16042"/>
        <dbReference type="ChEBI" id="CHEBI:17792"/>
        <dbReference type="ChEBI" id="CHEBI:57925"/>
        <dbReference type="ChEBI" id="CHEBI:90779"/>
        <dbReference type="EC" id="2.5.1.18"/>
    </reaction>
</comment>
<dbReference type="GO" id="GO:0004364">
    <property type="term" value="F:glutathione transferase activity"/>
    <property type="evidence" value="ECO:0007669"/>
    <property type="project" value="UniProtKB-UniRule"/>
</dbReference>
<evidence type="ECO:0000256" key="3">
    <source>
        <dbReference type="RuleBase" id="RU369102"/>
    </source>
</evidence>
<dbReference type="EC" id="2.5.1.18" evidence="3"/>
<dbReference type="PROSITE" id="PS50404">
    <property type="entry name" value="GST_NTER"/>
    <property type="match status" value="1"/>
</dbReference>
<dbReference type="InterPro" id="IPR036249">
    <property type="entry name" value="Thioredoxin-like_sf"/>
</dbReference>
<dbReference type="Gene3D" id="3.40.30.10">
    <property type="entry name" value="Glutaredoxin"/>
    <property type="match status" value="1"/>
</dbReference>
<dbReference type="SUPFAM" id="SSF52833">
    <property type="entry name" value="Thioredoxin-like"/>
    <property type="match status" value="1"/>
</dbReference>
<comment type="function">
    <text evidence="3">Is involved in the conjugation of reduced glutathione to a wide number of exogenous and endogenous hydrophobic electrophiles.</text>
</comment>
<dbReference type="Pfam" id="PF02798">
    <property type="entry name" value="GST_N"/>
    <property type="match status" value="1"/>
</dbReference>
<comment type="caution">
    <text evidence="6">The sequence shown here is derived from an EMBL/GenBank/DDBJ whole genome shotgun (WGS) entry which is preliminary data.</text>
</comment>
<dbReference type="PANTHER" id="PTHR11260:SF711">
    <property type="entry name" value="GLUTATHIONE S-TRANSFERASE U9"/>
    <property type="match status" value="1"/>
</dbReference>
<evidence type="ECO:0000256" key="2">
    <source>
        <dbReference type="ARBA" id="ARBA00047960"/>
    </source>
</evidence>